<comment type="caution">
    <text evidence="2">The sequence shown here is derived from an EMBL/GenBank/DDBJ whole genome shotgun (WGS) entry which is preliminary data.</text>
</comment>
<keyword evidence="1" id="KW-0175">Coiled coil</keyword>
<evidence type="ECO:0000256" key="1">
    <source>
        <dbReference type="SAM" id="Coils"/>
    </source>
</evidence>
<protein>
    <submittedName>
        <fullName evidence="2">Uncharacterized protein</fullName>
    </submittedName>
</protein>
<name>A0A0F9ITU4_9ZZZZ</name>
<accession>A0A0F9ITU4</accession>
<sequence>MIDIHTRESELEVQIVGLQGMIEKLQKEIEDNKKEFLNDLQSIPQFKHIAMEYVADIRRKWEISK</sequence>
<feature type="coiled-coil region" evidence="1">
    <location>
        <begin position="8"/>
        <end position="35"/>
    </location>
</feature>
<gene>
    <name evidence="2" type="ORF">LCGC14_1903940</name>
</gene>
<evidence type="ECO:0000313" key="2">
    <source>
        <dbReference type="EMBL" id="KKL90517.1"/>
    </source>
</evidence>
<dbReference type="AlphaFoldDB" id="A0A0F9ITU4"/>
<reference evidence="2" key="1">
    <citation type="journal article" date="2015" name="Nature">
        <title>Complex archaea that bridge the gap between prokaryotes and eukaryotes.</title>
        <authorList>
            <person name="Spang A."/>
            <person name="Saw J.H."/>
            <person name="Jorgensen S.L."/>
            <person name="Zaremba-Niedzwiedzka K."/>
            <person name="Martijn J."/>
            <person name="Lind A.E."/>
            <person name="van Eijk R."/>
            <person name="Schleper C."/>
            <person name="Guy L."/>
            <person name="Ettema T.J."/>
        </authorList>
    </citation>
    <scope>NUCLEOTIDE SEQUENCE</scope>
</reference>
<proteinExistence type="predicted"/>
<organism evidence="2">
    <name type="scientific">marine sediment metagenome</name>
    <dbReference type="NCBI Taxonomy" id="412755"/>
    <lineage>
        <taxon>unclassified sequences</taxon>
        <taxon>metagenomes</taxon>
        <taxon>ecological metagenomes</taxon>
    </lineage>
</organism>
<dbReference type="EMBL" id="LAZR01019988">
    <property type="protein sequence ID" value="KKL90517.1"/>
    <property type="molecule type" value="Genomic_DNA"/>
</dbReference>